<name>A0A8H5SSV8_FUSHE</name>
<dbReference type="Proteomes" id="UP000567885">
    <property type="component" value="Unassembled WGS sequence"/>
</dbReference>
<reference evidence="2 3" key="1">
    <citation type="submission" date="2020-05" db="EMBL/GenBank/DDBJ databases">
        <title>Identification and distribution of gene clusters putatively required for synthesis of sphingolipid metabolism inhibitors in phylogenetically diverse species of the filamentous fungus Fusarium.</title>
        <authorList>
            <person name="Kim H.-S."/>
            <person name="Busman M."/>
            <person name="Brown D.W."/>
            <person name="Divon H."/>
            <person name="Uhlig S."/>
            <person name="Proctor R.H."/>
        </authorList>
    </citation>
    <scope>NUCLEOTIDE SEQUENCE [LARGE SCALE GENOMIC DNA]</scope>
    <source>
        <strain evidence="2 3">NRRL 20693</strain>
    </source>
</reference>
<evidence type="ECO:0000256" key="1">
    <source>
        <dbReference type="SAM" id="MobiDB-lite"/>
    </source>
</evidence>
<dbReference type="AlphaFoldDB" id="A0A8H5SSV8"/>
<keyword evidence="3" id="KW-1185">Reference proteome</keyword>
<organism evidence="2 3">
    <name type="scientific">Fusarium heterosporum</name>
    <dbReference type="NCBI Taxonomy" id="42747"/>
    <lineage>
        <taxon>Eukaryota</taxon>
        <taxon>Fungi</taxon>
        <taxon>Dikarya</taxon>
        <taxon>Ascomycota</taxon>
        <taxon>Pezizomycotina</taxon>
        <taxon>Sordariomycetes</taxon>
        <taxon>Hypocreomycetidae</taxon>
        <taxon>Hypocreales</taxon>
        <taxon>Nectriaceae</taxon>
        <taxon>Fusarium</taxon>
        <taxon>Fusarium heterosporum species complex</taxon>
    </lineage>
</organism>
<dbReference type="OrthoDB" id="4932172at2759"/>
<evidence type="ECO:0000313" key="3">
    <source>
        <dbReference type="Proteomes" id="UP000567885"/>
    </source>
</evidence>
<proteinExistence type="predicted"/>
<comment type="caution">
    <text evidence="2">The sequence shown here is derived from an EMBL/GenBank/DDBJ whole genome shotgun (WGS) entry which is preliminary data.</text>
</comment>
<accession>A0A8H5SSV8</accession>
<protein>
    <submittedName>
        <fullName evidence="2">Uncharacterized protein</fullName>
    </submittedName>
</protein>
<feature type="compositionally biased region" description="Polar residues" evidence="1">
    <location>
        <begin position="225"/>
        <end position="240"/>
    </location>
</feature>
<dbReference type="EMBL" id="JAAGWQ010000239">
    <property type="protein sequence ID" value="KAF5658421.1"/>
    <property type="molecule type" value="Genomic_DNA"/>
</dbReference>
<evidence type="ECO:0000313" key="2">
    <source>
        <dbReference type="EMBL" id="KAF5658421.1"/>
    </source>
</evidence>
<feature type="region of interest" description="Disordered" evidence="1">
    <location>
        <begin position="225"/>
        <end position="285"/>
    </location>
</feature>
<gene>
    <name evidence="2" type="ORF">FHETE_9897</name>
</gene>
<sequence>MTIEQNTPPAIAMPIIIEDQLDTILAGDPSQFTDARVAVLEPAYDSYLFSNGLRNDESIPSSIQLLQSSEIAITLSRCAKTGTATDLEVTKISDPLADNFVGYSLEEKCIVFKGERGLVDEFLGFAESVAAEKPVTVILKAPKEVRIPPQGLEYGLKFEQFVDRVEVLECAMWIRTSPGEQEEGCNQFVNLVVASLLPQLDLPDQINANRIHTTGLDELDLEGFQNSTSANDTSSFTADYSSPLSSPPPIEECESLGDSSSDSSSVLSPPPDIIDTPPWLSQYDL</sequence>
<feature type="compositionally biased region" description="Low complexity" evidence="1">
    <location>
        <begin position="256"/>
        <end position="267"/>
    </location>
</feature>